<evidence type="ECO:0000313" key="2">
    <source>
        <dbReference type="EMBL" id="PIR87986.1"/>
    </source>
</evidence>
<feature type="region of interest" description="Disordered" evidence="1">
    <location>
        <begin position="54"/>
        <end position="78"/>
    </location>
</feature>
<proteinExistence type="predicted"/>
<protein>
    <submittedName>
        <fullName evidence="2">Uncharacterized protein</fullName>
    </submittedName>
</protein>
<gene>
    <name evidence="2" type="ORF">COU10_01610</name>
</gene>
<dbReference type="AlphaFoldDB" id="A0A2H0UQP2"/>
<organism evidence="2 3">
    <name type="scientific">Candidatus Harrisonbacteria bacterium CG10_big_fil_rev_8_21_14_0_10_45_28</name>
    <dbReference type="NCBI Taxonomy" id="1974586"/>
    <lineage>
        <taxon>Bacteria</taxon>
        <taxon>Candidatus Harrisoniibacteriota</taxon>
    </lineage>
</organism>
<dbReference type="EMBL" id="PFBC01000027">
    <property type="protein sequence ID" value="PIR87986.1"/>
    <property type="molecule type" value="Genomic_DNA"/>
</dbReference>
<dbReference type="Proteomes" id="UP000230903">
    <property type="component" value="Unassembled WGS sequence"/>
</dbReference>
<name>A0A2H0UQP2_9BACT</name>
<reference evidence="3" key="1">
    <citation type="submission" date="2017-09" db="EMBL/GenBank/DDBJ databases">
        <title>Depth-based differentiation of microbial function through sediment-hosted aquifers and enrichment of novel symbionts in the deep terrestrial subsurface.</title>
        <authorList>
            <person name="Probst A.J."/>
            <person name="Ladd B."/>
            <person name="Jarett J.K."/>
            <person name="Geller-Mcgrath D.E."/>
            <person name="Sieber C.M.K."/>
            <person name="Emerson J.B."/>
            <person name="Anantharaman K."/>
            <person name="Thomas B.C."/>
            <person name="Malmstrom R."/>
            <person name="Stieglmeier M."/>
            <person name="Klingl A."/>
            <person name="Woyke T."/>
            <person name="Ryan C.M."/>
            <person name="Banfield J.F."/>
        </authorList>
    </citation>
    <scope>NUCLEOTIDE SEQUENCE [LARGE SCALE GENOMIC DNA]</scope>
</reference>
<comment type="caution">
    <text evidence="2">The sequence shown here is derived from an EMBL/GenBank/DDBJ whole genome shotgun (WGS) entry which is preliminary data.</text>
</comment>
<evidence type="ECO:0000256" key="1">
    <source>
        <dbReference type="SAM" id="MobiDB-lite"/>
    </source>
</evidence>
<evidence type="ECO:0000313" key="3">
    <source>
        <dbReference type="Proteomes" id="UP000230903"/>
    </source>
</evidence>
<sequence length="78" mass="8560">MLLLSIINNNNLLCSQSLAQYGQPTRYPQTLTEKGGLMNESAEVFAMLVAVPPTSDETDPNFGPKYTMTTYKGTDPDD</sequence>
<accession>A0A2H0UQP2</accession>